<keyword evidence="4" id="KW-1185">Reference proteome</keyword>
<feature type="transmembrane region" description="Helical" evidence="1">
    <location>
        <begin position="6"/>
        <end position="25"/>
    </location>
</feature>
<gene>
    <name evidence="3" type="ORF">HMPREF0908_0537</name>
</gene>
<dbReference type="eggNOG" id="ENOG5033725">
    <property type="taxonomic scope" value="Bacteria"/>
</dbReference>
<dbReference type="OrthoDB" id="89400at2"/>
<sequence>MTPFLFFSIIAAILFGSFFLAAYLYSVRQRHKQEAHDAYLRQKKEELSPYAFYRTVQSADNQIFSFGHIQAGDRLRIRRDFVDHGGQTFHAGETYDFASAFFLPYEGVYTLFLSSDGKEITRMYLHIPYASIKISVSDRRGELTHEELPAEEDICCHTEEYFELLLPRE</sequence>
<evidence type="ECO:0000256" key="1">
    <source>
        <dbReference type="SAM" id="Phobius"/>
    </source>
</evidence>
<organism evidence="3 4">
    <name type="scientific">Selenomonas flueggei ATCC 43531</name>
    <dbReference type="NCBI Taxonomy" id="638302"/>
    <lineage>
        <taxon>Bacteria</taxon>
        <taxon>Bacillati</taxon>
        <taxon>Bacillota</taxon>
        <taxon>Negativicutes</taxon>
        <taxon>Selenomonadales</taxon>
        <taxon>Selenomonadaceae</taxon>
        <taxon>Selenomonas</taxon>
    </lineage>
</organism>
<dbReference type="HOGENOM" id="CLU_1737266_0_0_9"/>
<reference evidence="3 4" key="1">
    <citation type="submission" date="2009-04" db="EMBL/GenBank/DDBJ databases">
        <authorList>
            <person name="Qin X."/>
            <person name="Bachman B."/>
            <person name="Battles P."/>
            <person name="Bell A."/>
            <person name="Bess C."/>
            <person name="Bickham C."/>
            <person name="Chaboub L."/>
            <person name="Chen D."/>
            <person name="Coyle M."/>
            <person name="Deiros D.R."/>
            <person name="Dinh H."/>
            <person name="Forbes L."/>
            <person name="Fowler G."/>
            <person name="Francisco L."/>
            <person name="Fu Q."/>
            <person name="Gubbala S."/>
            <person name="Hale W."/>
            <person name="Han Y."/>
            <person name="Hemphill L."/>
            <person name="Highlander S.K."/>
            <person name="Hirani K."/>
            <person name="Hogues M."/>
            <person name="Jackson L."/>
            <person name="Jakkamsetti A."/>
            <person name="Javaid M."/>
            <person name="Jiang H."/>
            <person name="Korchina V."/>
            <person name="Kovar C."/>
            <person name="Lara F."/>
            <person name="Lee S."/>
            <person name="Mata R."/>
            <person name="Mathew T."/>
            <person name="Moen C."/>
            <person name="Morales K."/>
            <person name="Munidasa M."/>
            <person name="Nazareth L."/>
            <person name="Ngo R."/>
            <person name="Nguyen L."/>
            <person name="Okwuonu G."/>
            <person name="Ongeri F."/>
            <person name="Patil S."/>
            <person name="Petrosino J."/>
            <person name="Pham C."/>
            <person name="Pham P."/>
            <person name="Pu L.-L."/>
            <person name="Puazo M."/>
            <person name="Raj R."/>
            <person name="Reid J."/>
            <person name="Rouhana J."/>
            <person name="Saada N."/>
            <person name="Shang Y."/>
            <person name="Simmons D."/>
            <person name="Thornton R."/>
            <person name="Warren J."/>
            <person name="Weissenberger G."/>
            <person name="Zhang J."/>
            <person name="Zhang L."/>
            <person name="Zhou C."/>
            <person name="Zhu D."/>
            <person name="Muzny D."/>
            <person name="Worley K."/>
            <person name="Gibbs R."/>
        </authorList>
    </citation>
    <scope>NUCLEOTIDE SEQUENCE [LARGE SCALE GENOMIC DNA]</scope>
    <source>
        <strain evidence="3 4">ATCC 43531</strain>
    </source>
</reference>
<accession>C4V1T4</accession>
<dbReference type="EMBL" id="ACLA01000006">
    <property type="protein sequence ID" value="EEQ49221.1"/>
    <property type="molecule type" value="Genomic_DNA"/>
</dbReference>
<dbReference type="Pfam" id="PF12208">
    <property type="entry name" value="DUF3601"/>
    <property type="match status" value="1"/>
</dbReference>
<dbReference type="STRING" id="638302.HMPREF0908_0537"/>
<feature type="domain" description="DUF3601" evidence="2">
    <location>
        <begin position="70"/>
        <end position="126"/>
    </location>
</feature>
<keyword evidence="1" id="KW-1133">Transmembrane helix</keyword>
<keyword evidence="1" id="KW-0472">Membrane</keyword>
<protein>
    <recommendedName>
        <fullName evidence="2">DUF3601 domain-containing protein</fullName>
    </recommendedName>
</protein>
<dbReference type="AlphaFoldDB" id="C4V1T4"/>
<dbReference type="InterPro" id="IPR022020">
    <property type="entry name" value="DUF3601"/>
</dbReference>
<proteinExistence type="predicted"/>
<evidence type="ECO:0000313" key="3">
    <source>
        <dbReference type="EMBL" id="EEQ49221.1"/>
    </source>
</evidence>
<comment type="caution">
    <text evidence="3">The sequence shown here is derived from an EMBL/GenBank/DDBJ whole genome shotgun (WGS) entry which is preliminary data.</text>
</comment>
<dbReference type="Gene3D" id="2.30.30.350">
    <property type="entry name" value="mobile metagenome of vibrio cholerae. Integron cassette protein vch_cass4"/>
    <property type="match status" value="1"/>
</dbReference>
<name>C4V1T4_9FIRM</name>
<evidence type="ECO:0000259" key="2">
    <source>
        <dbReference type="Pfam" id="PF12208"/>
    </source>
</evidence>
<dbReference type="RefSeq" id="WP_006690800.1">
    <property type="nucleotide sequence ID" value="NZ_GG694007.1"/>
</dbReference>
<evidence type="ECO:0000313" key="4">
    <source>
        <dbReference type="Proteomes" id="UP000005309"/>
    </source>
</evidence>
<keyword evidence="1" id="KW-0812">Transmembrane</keyword>
<dbReference type="Proteomes" id="UP000005309">
    <property type="component" value="Unassembled WGS sequence"/>
</dbReference>